<dbReference type="CDD" id="cd00096">
    <property type="entry name" value="Ig"/>
    <property type="match status" value="1"/>
</dbReference>
<dbReference type="InterPro" id="IPR003599">
    <property type="entry name" value="Ig_sub"/>
</dbReference>
<dbReference type="SUPFAM" id="SSF48726">
    <property type="entry name" value="Immunoglobulin"/>
    <property type="match status" value="1"/>
</dbReference>
<dbReference type="GO" id="GO:0005886">
    <property type="term" value="C:plasma membrane"/>
    <property type="evidence" value="ECO:0007669"/>
    <property type="project" value="TreeGrafter"/>
</dbReference>
<dbReference type="GO" id="GO:0007156">
    <property type="term" value="P:homophilic cell adhesion via plasma membrane adhesion molecules"/>
    <property type="evidence" value="ECO:0007669"/>
    <property type="project" value="TreeGrafter"/>
</dbReference>
<feature type="domain" description="Ig-like" evidence="4">
    <location>
        <begin position="64"/>
        <end position="154"/>
    </location>
</feature>
<evidence type="ECO:0000256" key="3">
    <source>
        <dbReference type="SAM" id="SignalP"/>
    </source>
</evidence>
<comment type="caution">
    <text evidence="5">The sequence shown here is derived from an EMBL/GenBank/DDBJ whole genome shotgun (WGS) entry which is preliminary data.</text>
</comment>
<dbReference type="PANTHER" id="PTHR45080">
    <property type="entry name" value="CONTACTIN 5"/>
    <property type="match status" value="1"/>
</dbReference>
<dbReference type="InterPro" id="IPR013098">
    <property type="entry name" value="Ig_I-set"/>
</dbReference>
<dbReference type="GO" id="GO:0008046">
    <property type="term" value="F:axon guidance receptor activity"/>
    <property type="evidence" value="ECO:0007669"/>
    <property type="project" value="TreeGrafter"/>
</dbReference>
<dbReference type="InterPro" id="IPR050958">
    <property type="entry name" value="Cell_Adh-Cytoskel_Orgn"/>
</dbReference>
<dbReference type="PROSITE" id="PS50835">
    <property type="entry name" value="IG_LIKE"/>
    <property type="match status" value="2"/>
</dbReference>
<dbReference type="InterPro" id="IPR013783">
    <property type="entry name" value="Ig-like_fold"/>
</dbReference>
<dbReference type="PANTHER" id="PTHR45080:SF8">
    <property type="entry name" value="IG-LIKE DOMAIN-CONTAINING PROTEIN"/>
    <property type="match status" value="1"/>
</dbReference>
<evidence type="ECO:0000259" key="4">
    <source>
        <dbReference type="PROSITE" id="PS50835"/>
    </source>
</evidence>
<dbReference type="Pfam" id="PF13927">
    <property type="entry name" value="Ig_3"/>
    <property type="match status" value="1"/>
</dbReference>
<proteinExistence type="predicted"/>
<evidence type="ECO:0000313" key="5">
    <source>
        <dbReference type="EMBL" id="KAJ1210107.1"/>
    </source>
</evidence>
<organism evidence="5 6">
    <name type="scientific">Pleurodeles waltl</name>
    <name type="common">Iberian ribbed newt</name>
    <dbReference type="NCBI Taxonomy" id="8319"/>
    <lineage>
        <taxon>Eukaryota</taxon>
        <taxon>Metazoa</taxon>
        <taxon>Chordata</taxon>
        <taxon>Craniata</taxon>
        <taxon>Vertebrata</taxon>
        <taxon>Euteleostomi</taxon>
        <taxon>Amphibia</taxon>
        <taxon>Batrachia</taxon>
        <taxon>Caudata</taxon>
        <taxon>Salamandroidea</taxon>
        <taxon>Salamandridae</taxon>
        <taxon>Pleurodelinae</taxon>
        <taxon>Pleurodeles</taxon>
    </lineage>
</organism>
<evidence type="ECO:0000256" key="2">
    <source>
        <dbReference type="ARBA" id="ARBA00023157"/>
    </source>
</evidence>
<reference evidence="5" key="1">
    <citation type="journal article" date="2022" name="bioRxiv">
        <title>Sequencing and chromosome-scale assembly of the giantPleurodeles waltlgenome.</title>
        <authorList>
            <person name="Brown T."/>
            <person name="Elewa A."/>
            <person name="Iarovenko S."/>
            <person name="Subramanian E."/>
            <person name="Araus A.J."/>
            <person name="Petzold A."/>
            <person name="Susuki M."/>
            <person name="Suzuki K.-i.T."/>
            <person name="Hayashi T."/>
            <person name="Toyoda A."/>
            <person name="Oliveira C."/>
            <person name="Osipova E."/>
            <person name="Leigh N.D."/>
            <person name="Simon A."/>
            <person name="Yun M.H."/>
        </authorList>
    </citation>
    <scope>NUCLEOTIDE SEQUENCE</scope>
    <source>
        <strain evidence="5">20211129_DDA</strain>
        <tissue evidence="5">Liver</tissue>
    </source>
</reference>
<dbReference type="Proteomes" id="UP001066276">
    <property type="component" value="Chromosome 1_2"/>
</dbReference>
<dbReference type="SMART" id="SM00409">
    <property type="entry name" value="IG"/>
    <property type="match status" value="2"/>
</dbReference>
<dbReference type="GO" id="GO:0050808">
    <property type="term" value="P:synapse organization"/>
    <property type="evidence" value="ECO:0007669"/>
    <property type="project" value="TreeGrafter"/>
</dbReference>
<accession>A0AAV7WBX1</accession>
<dbReference type="InterPro" id="IPR036179">
    <property type="entry name" value="Ig-like_dom_sf"/>
</dbReference>
<name>A0AAV7WBX1_PLEWA</name>
<dbReference type="GO" id="GO:0043025">
    <property type="term" value="C:neuronal cell body"/>
    <property type="evidence" value="ECO:0007669"/>
    <property type="project" value="TreeGrafter"/>
</dbReference>
<feature type="domain" description="Ig-like" evidence="4">
    <location>
        <begin position="160"/>
        <end position="258"/>
    </location>
</feature>
<sequence>MRLPGSALPAMLLLLSTAAHRCLAADDAGTIMEENAAFNKDPNFGRHDEHQKTSNGLISKHSVTEFASSVDSNVVVEKPTKMELSCELSSSELKAQPPIEVMWMHGEEKINSTEFAINNTESKWHTWFKFDVSDSSELGNYTCIFKSKLEAKATFHLKVPKVKGGDKPMVSYERDTVVMKCDAAKHKPVEWIWYRSEGDNKVALNDSLMSSKYEITRKHANESKLHIKELSGNDSGLYSCEAVFLVGKSQGKINLNFTKCTIKRSRHARERTKKKPNKVYILNLKIQMV</sequence>
<dbReference type="InterPro" id="IPR007110">
    <property type="entry name" value="Ig-like_dom"/>
</dbReference>
<dbReference type="GO" id="GO:0030424">
    <property type="term" value="C:axon"/>
    <property type="evidence" value="ECO:0007669"/>
    <property type="project" value="TreeGrafter"/>
</dbReference>
<dbReference type="Gene3D" id="2.60.40.10">
    <property type="entry name" value="Immunoglobulins"/>
    <property type="match status" value="2"/>
</dbReference>
<dbReference type="EMBL" id="JANPWB010000002">
    <property type="protein sequence ID" value="KAJ1210107.1"/>
    <property type="molecule type" value="Genomic_DNA"/>
</dbReference>
<keyword evidence="2" id="KW-1015">Disulfide bond</keyword>
<evidence type="ECO:0000313" key="6">
    <source>
        <dbReference type="Proteomes" id="UP001066276"/>
    </source>
</evidence>
<dbReference type="Pfam" id="PF07679">
    <property type="entry name" value="I-set"/>
    <property type="match status" value="1"/>
</dbReference>
<gene>
    <name evidence="5" type="ORF">NDU88_005475</name>
</gene>
<evidence type="ECO:0000256" key="1">
    <source>
        <dbReference type="ARBA" id="ARBA00022729"/>
    </source>
</evidence>
<protein>
    <recommendedName>
        <fullName evidence="4">Ig-like domain-containing protein</fullName>
    </recommendedName>
</protein>
<dbReference type="AlphaFoldDB" id="A0AAV7WBX1"/>
<feature type="chain" id="PRO_5043933519" description="Ig-like domain-containing protein" evidence="3">
    <location>
        <begin position="25"/>
        <end position="289"/>
    </location>
</feature>
<keyword evidence="6" id="KW-1185">Reference proteome</keyword>
<feature type="signal peptide" evidence="3">
    <location>
        <begin position="1"/>
        <end position="24"/>
    </location>
</feature>
<keyword evidence="1 3" id="KW-0732">Signal</keyword>